<accession>A0A7C7D601</accession>
<organism evidence="1 2">
    <name type="scientific">Desulfitobacterium dehalogenans</name>
    <dbReference type="NCBI Taxonomy" id="36854"/>
    <lineage>
        <taxon>Bacteria</taxon>
        <taxon>Bacillati</taxon>
        <taxon>Bacillota</taxon>
        <taxon>Clostridia</taxon>
        <taxon>Eubacteriales</taxon>
        <taxon>Desulfitobacteriaceae</taxon>
        <taxon>Desulfitobacterium</taxon>
    </lineage>
</organism>
<proteinExistence type="predicted"/>
<gene>
    <name evidence="1" type="ORF">GX523_10315</name>
</gene>
<evidence type="ECO:0000313" key="1">
    <source>
        <dbReference type="EMBL" id="HHY27115.1"/>
    </source>
</evidence>
<sequence length="92" mass="9884">MVLKELPVVPSAEPGSLAESPNSAIQRIVRPVIADQTLVNPIVLLYCPDGALFLKGEEIVVSYKHCKGCGICAKESEGIEMVPEYTGPRGIF</sequence>
<name>A0A7C7D601_9FIRM</name>
<protein>
    <submittedName>
        <fullName evidence="1">2-oxoacid:ferredoxin oxidoreductase subunit alpha</fullName>
    </submittedName>
</protein>
<dbReference type="AlphaFoldDB" id="A0A7C7D601"/>
<evidence type="ECO:0000313" key="2">
    <source>
        <dbReference type="Proteomes" id="UP000553059"/>
    </source>
</evidence>
<reference evidence="1 2" key="1">
    <citation type="journal article" date="2020" name="Biotechnol. Biofuels">
        <title>New insights from the biogas microbiome by comprehensive genome-resolved metagenomics of nearly 1600 species originating from multiple anaerobic digesters.</title>
        <authorList>
            <person name="Campanaro S."/>
            <person name="Treu L."/>
            <person name="Rodriguez-R L.M."/>
            <person name="Kovalovszki A."/>
            <person name="Ziels R.M."/>
            <person name="Maus I."/>
            <person name="Zhu X."/>
            <person name="Kougias P.G."/>
            <person name="Basile A."/>
            <person name="Luo G."/>
            <person name="Schluter A."/>
            <person name="Konstantinidis K.T."/>
            <person name="Angelidaki I."/>
        </authorList>
    </citation>
    <scope>NUCLEOTIDE SEQUENCE [LARGE SCALE GENOMIC DNA]</scope>
    <source>
        <strain evidence="1">AS05jafATM_4</strain>
    </source>
</reference>
<dbReference type="EMBL" id="DUTF01000234">
    <property type="protein sequence ID" value="HHY27115.1"/>
    <property type="molecule type" value="Genomic_DNA"/>
</dbReference>
<dbReference type="SUPFAM" id="SSF54862">
    <property type="entry name" value="4Fe-4S ferredoxins"/>
    <property type="match status" value="1"/>
</dbReference>
<comment type="caution">
    <text evidence="1">The sequence shown here is derived from an EMBL/GenBank/DDBJ whole genome shotgun (WGS) entry which is preliminary data.</text>
</comment>
<dbReference type="Proteomes" id="UP000553059">
    <property type="component" value="Unassembled WGS sequence"/>
</dbReference>